<evidence type="ECO:0000313" key="2">
    <source>
        <dbReference type="EMBL" id="AVZ65985.1"/>
    </source>
</evidence>
<dbReference type="InterPro" id="IPR029063">
    <property type="entry name" value="SAM-dependent_MTases_sf"/>
</dbReference>
<feature type="compositionally biased region" description="Basic residues" evidence="1">
    <location>
        <begin position="1"/>
        <end position="12"/>
    </location>
</feature>
<dbReference type="SUPFAM" id="SSF53335">
    <property type="entry name" value="S-adenosyl-L-methionine-dependent methyltransferases"/>
    <property type="match status" value="1"/>
</dbReference>
<keyword evidence="2" id="KW-0489">Methyltransferase</keyword>
<accession>A0A2R4SUG2</accession>
<protein>
    <submittedName>
        <fullName evidence="2">Methyltransferase</fullName>
    </submittedName>
</protein>
<dbReference type="Gene3D" id="3.40.50.150">
    <property type="entry name" value="Vaccinia Virus protein VP39"/>
    <property type="match status" value="1"/>
</dbReference>
<dbReference type="RefSeq" id="YP_009551549.1">
    <property type="nucleotide sequence ID" value="NC_040423.1"/>
</dbReference>
<sequence>MAPKRFVLRGPKHSPIPESPGTPSLTERRMSVSSGGSYGGPSVRSRTVAGKSTRAGGVNAGLPYPIFEFGFPKSRSPPALPDDSQFEAGPADDYMRSPQGSQLRHDQGRYNAMLRQFIRRNTRVTGSAFLFLGSGSSRNMLKLLRLAPRLVVFVDVDKAALDRLRRHVAMEGLDANVVVEYVHEDAYTWLLGNAGTRLFDTVTATKCVGQILRGGRQFVEFADRVGGVMRHGGHFYVDHHVYATQFSEGSRLGDVAPEEEYNPATICGRYADDVSYSCESGAPDFELVGRFLSSASPSGVQVWELFCFRFTGRDTSTGRVLANVSALPPAPILFALPKELPHDPVSEAMVPVNAKGVKRIPLASDVRSHTAAFCTPKIDGEPGLLLLDGPTAVFISSRYRFVRPMKVQLSVPGAFVVELVKFSQGRALMVVTGVAELDGVACDPLDPMPLRHLEGTLDKLADDGIMVNSPRLMRYLKGDVVALGGPGQGIFLPVDGIQVQQSGRGGSFIKPVRFATVDAKQSEAGQLIRDAYLATGVGAVPEVWLDSKGNDDDVYEYSRIEGSHVWEAVRRRPDKQWSDAPGAVVHTFWASYRAEEYGFRGTVEDIRPRVAR</sequence>
<dbReference type="OrthoDB" id="19266at10239"/>
<keyword evidence="3" id="KW-1185">Reference proteome</keyword>
<reference evidence="2 3" key="1">
    <citation type="journal article" date="2018" name="Sci. Rep.">
        <title>Characterization of two novel mycoviruses from Penicillium digitatum and the related fungicide resistance analysis.</title>
        <authorList>
            <person name="Niu Y."/>
            <person name="Yuan Y."/>
            <person name="Mao J."/>
            <person name="Yang Z."/>
            <person name="Cao Q."/>
            <person name="Zhang T."/>
            <person name="Wang S."/>
            <person name="Liu D."/>
        </authorList>
    </citation>
    <scope>NUCLEOTIDE SEQUENCE [LARGE SCALE GENOMIC DNA]</scope>
    <source>
        <strain evidence="2">A</strain>
    </source>
</reference>
<dbReference type="KEGG" id="vg:41704265"/>
<dbReference type="GO" id="GO:0032259">
    <property type="term" value="P:methylation"/>
    <property type="evidence" value="ECO:0007669"/>
    <property type="project" value="UniProtKB-KW"/>
</dbReference>
<dbReference type="GeneID" id="41704265"/>
<keyword evidence="2" id="KW-0808">Transferase</keyword>
<dbReference type="Proteomes" id="UP000290421">
    <property type="component" value="Genome"/>
</dbReference>
<name>A0A2R4SUG2_9VIRU</name>
<dbReference type="GO" id="GO:0008168">
    <property type="term" value="F:methyltransferase activity"/>
    <property type="evidence" value="ECO:0007669"/>
    <property type="project" value="UniProtKB-KW"/>
</dbReference>
<dbReference type="CDD" id="cd02440">
    <property type="entry name" value="AdoMet_MTases"/>
    <property type="match status" value="1"/>
</dbReference>
<evidence type="ECO:0000256" key="1">
    <source>
        <dbReference type="SAM" id="MobiDB-lite"/>
    </source>
</evidence>
<feature type="compositionally biased region" description="Low complexity" evidence="1">
    <location>
        <begin position="31"/>
        <end position="46"/>
    </location>
</feature>
<organism evidence="2 3">
    <name type="scientific">Penicillium digitatum polymycoviruses 1</name>
    <dbReference type="NCBI Taxonomy" id="2164101"/>
    <lineage>
        <taxon>Viruses</taxon>
        <taxon>Riboviria</taxon>
        <taxon>Riboviria incertae sedis</taxon>
        <taxon>Polymycoviridae</taxon>
        <taxon>Polymycovirus</taxon>
        <taxon>Polymycovirus penidigitati</taxon>
        <taxon>Penicillium digitatum polymycovirus 1</taxon>
    </lineage>
</organism>
<dbReference type="EMBL" id="MF317880">
    <property type="protein sequence ID" value="AVZ65985.1"/>
    <property type="molecule type" value="Genomic_RNA"/>
</dbReference>
<evidence type="ECO:0000313" key="3">
    <source>
        <dbReference type="Proteomes" id="UP000290421"/>
    </source>
</evidence>
<feature type="region of interest" description="Disordered" evidence="1">
    <location>
        <begin position="78"/>
        <end position="106"/>
    </location>
</feature>
<proteinExistence type="predicted"/>
<feature type="region of interest" description="Disordered" evidence="1">
    <location>
        <begin position="1"/>
        <end position="51"/>
    </location>
</feature>